<evidence type="ECO:0000313" key="9">
    <source>
        <dbReference type="EMBL" id="CAD7636121.1"/>
    </source>
</evidence>
<evidence type="ECO:0000256" key="1">
    <source>
        <dbReference type="ARBA" id="ARBA00004123"/>
    </source>
</evidence>
<evidence type="ECO:0000256" key="6">
    <source>
        <dbReference type="ARBA" id="ARBA00023242"/>
    </source>
</evidence>
<dbReference type="Proteomes" id="UP000759131">
    <property type="component" value="Unassembled WGS sequence"/>
</dbReference>
<accession>A0A7R9L6S0</accession>
<gene>
    <name evidence="9" type="ORF">OSB1V03_LOCUS16510</name>
</gene>
<reference evidence="9" key="1">
    <citation type="submission" date="2020-11" db="EMBL/GenBank/DDBJ databases">
        <authorList>
            <person name="Tran Van P."/>
        </authorList>
    </citation>
    <scope>NUCLEOTIDE SEQUENCE</scope>
</reference>
<keyword evidence="3" id="KW-0963">Cytoplasm</keyword>
<comment type="subcellular location">
    <subcellularLocation>
        <location evidence="2">Cytoplasm</location>
    </subcellularLocation>
    <subcellularLocation>
        <location evidence="1">Nucleus</location>
    </subcellularLocation>
</comment>
<dbReference type="EMBL" id="OC873049">
    <property type="protein sequence ID" value="CAD7636121.1"/>
    <property type="molecule type" value="Genomic_DNA"/>
</dbReference>
<dbReference type="AlphaFoldDB" id="A0A7R9L6S0"/>
<dbReference type="EMBL" id="CAJPIZ010018474">
    <property type="protein sequence ID" value="CAG2116551.1"/>
    <property type="molecule type" value="Genomic_DNA"/>
</dbReference>
<dbReference type="GO" id="GO:0003729">
    <property type="term" value="F:mRNA binding"/>
    <property type="evidence" value="ECO:0007669"/>
    <property type="project" value="TreeGrafter"/>
</dbReference>
<dbReference type="OrthoDB" id="439808at2759"/>
<dbReference type="GO" id="GO:0005737">
    <property type="term" value="C:cytoplasm"/>
    <property type="evidence" value="ECO:0007669"/>
    <property type="project" value="UniProtKB-SubCell"/>
</dbReference>
<evidence type="ECO:0000259" key="8">
    <source>
        <dbReference type="PROSITE" id="PS50102"/>
    </source>
</evidence>
<feature type="domain" description="RRM" evidence="8">
    <location>
        <begin position="285"/>
        <end position="373"/>
    </location>
</feature>
<keyword evidence="4" id="KW-0677">Repeat</keyword>
<dbReference type="InterPro" id="IPR012677">
    <property type="entry name" value="Nucleotide-bd_a/b_plait_sf"/>
</dbReference>
<feature type="domain" description="RRM" evidence="8">
    <location>
        <begin position="96"/>
        <end position="166"/>
    </location>
</feature>
<protein>
    <recommendedName>
        <fullName evidence="8">RRM domain-containing protein</fullName>
    </recommendedName>
</protein>
<dbReference type="PANTHER" id="PTHR48025:SF1">
    <property type="entry name" value="RRM DOMAIN-CONTAINING PROTEIN"/>
    <property type="match status" value="1"/>
</dbReference>
<evidence type="ECO:0000256" key="4">
    <source>
        <dbReference type="ARBA" id="ARBA00022737"/>
    </source>
</evidence>
<dbReference type="PROSITE" id="PS50102">
    <property type="entry name" value="RRM"/>
    <property type="match status" value="4"/>
</dbReference>
<proteinExistence type="predicted"/>
<evidence type="ECO:0000256" key="5">
    <source>
        <dbReference type="ARBA" id="ARBA00022884"/>
    </source>
</evidence>
<evidence type="ECO:0000256" key="3">
    <source>
        <dbReference type="ARBA" id="ARBA00022490"/>
    </source>
</evidence>
<sequence>MSAISDNRSVFVTDLAEEVTETALLNAFNTCGPIRSVRICRHSDDRRSLGYGYVNFLTASDARQAVHKLNFAQICGQTVKVMAAQSDRTQRVSNNANVFIKNLDKSIDTKRLYELFIPFGPIMSFKLAQEVNGLSKGFGFVQYESEESAVKAIAAMNGKQLESKSIFCSKFLSRSERSKHLVIESDNKTTHLYVKNLSDDFDDNRLAKYFQTLIGSVTSAKVYRKSGKTFGFVSVEDSDVANTAIKALDGQHLANGNTLRLTRVRKVAESLPTDRPTARNRLDGYNVYVRYLDNCFTEKRLREMFAKFGAIASAKVFAESSEWSLRTNQQNRNYGLLYGFVLFTTPEAAQKAVRLMNNALVAKRPVFVSAKSTAVSTGYPLGRHMITGPRNGRQTFAKRLY</sequence>
<keyword evidence="5 7" id="KW-0694">RNA-binding</keyword>
<dbReference type="Gene3D" id="3.30.70.330">
    <property type="match status" value="4"/>
</dbReference>
<dbReference type="InterPro" id="IPR000504">
    <property type="entry name" value="RRM_dom"/>
</dbReference>
<dbReference type="PANTHER" id="PTHR48025">
    <property type="entry name" value="OS02G0815200 PROTEIN"/>
    <property type="match status" value="1"/>
</dbReference>
<evidence type="ECO:0000256" key="2">
    <source>
        <dbReference type="ARBA" id="ARBA00004496"/>
    </source>
</evidence>
<dbReference type="GO" id="GO:0005634">
    <property type="term" value="C:nucleus"/>
    <property type="evidence" value="ECO:0007669"/>
    <property type="project" value="UniProtKB-SubCell"/>
</dbReference>
<feature type="domain" description="RRM" evidence="8">
    <location>
        <begin position="190"/>
        <end position="266"/>
    </location>
</feature>
<keyword evidence="10" id="KW-1185">Reference proteome</keyword>
<dbReference type="SMART" id="SM00360">
    <property type="entry name" value="RRM"/>
    <property type="match status" value="4"/>
</dbReference>
<dbReference type="InterPro" id="IPR050502">
    <property type="entry name" value="Euk_RNA-bind_prot"/>
</dbReference>
<dbReference type="Pfam" id="PF00076">
    <property type="entry name" value="RRM_1"/>
    <property type="match status" value="4"/>
</dbReference>
<dbReference type="InterPro" id="IPR035979">
    <property type="entry name" value="RBD_domain_sf"/>
</dbReference>
<name>A0A7R9L6S0_9ACAR</name>
<keyword evidence="6" id="KW-0539">Nucleus</keyword>
<evidence type="ECO:0000313" key="10">
    <source>
        <dbReference type="Proteomes" id="UP000759131"/>
    </source>
</evidence>
<organism evidence="9">
    <name type="scientific">Medioppia subpectinata</name>
    <dbReference type="NCBI Taxonomy" id="1979941"/>
    <lineage>
        <taxon>Eukaryota</taxon>
        <taxon>Metazoa</taxon>
        <taxon>Ecdysozoa</taxon>
        <taxon>Arthropoda</taxon>
        <taxon>Chelicerata</taxon>
        <taxon>Arachnida</taxon>
        <taxon>Acari</taxon>
        <taxon>Acariformes</taxon>
        <taxon>Sarcoptiformes</taxon>
        <taxon>Oribatida</taxon>
        <taxon>Brachypylina</taxon>
        <taxon>Oppioidea</taxon>
        <taxon>Oppiidae</taxon>
        <taxon>Medioppia</taxon>
    </lineage>
</organism>
<evidence type="ECO:0000256" key="7">
    <source>
        <dbReference type="PROSITE-ProRule" id="PRU00176"/>
    </source>
</evidence>
<dbReference type="FunFam" id="3.30.70.330:FF:000651">
    <property type="entry name" value="Poly(A) binding protein cytoplasmic 1 like"/>
    <property type="match status" value="1"/>
</dbReference>
<feature type="domain" description="RRM" evidence="8">
    <location>
        <begin position="8"/>
        <end position="86"/>
    </location>
</feature>
<dbReference type="SUPFAM" id="SSF54928">
    <property type="entry name" value="RNA-binding domain, RBD"/>
    <property type="match status" value="3"/>
</dbReference>